<dbReference type="InterPro" id="IPR027417">
    <property type="entry name" value="P-loop_NTPase"/>
</dbReference>
<comment type="subcellular location">
    <subcellularLocation>
        <location evidence="6">Cytoplasm</location>
    </subcellularLocation>
</comment>
<comment type="caution">
    <text evidence="9">The sequence shown here is derived from an EMBL/GenBank/DDBJ whole genome shotgun (WGS) entry which is preliminary data.</text>
</comment>
<dbReference type="GO" id="GO:0005737">
    <property type="term" value="C:cytoplasm"/>
    <property type="evidence" value="ECO:0007669"/>
    <property type="project" value="UniProtKB-SubCell"/>
</dbReference>
<dbReference type="PANTHER" id="PTHR43977">
    <property type="entry name" value="STRUCTURAL MAINTENANCE OF CHROMOSOMES PROTEIN 3"/>
    <property type="match status" value="1"/>
</dbReference>
<feature type="coiled-coil region" evidence="6">
    <location>
        <begin position="261"/>
        <end position="369"/>
    </location>
</feature>
<sequence>MFLKRIEIQGFKSFAEKTVLDFLPPHGGKESITVIVGPNGSGKSNVADALRWVMGEQSIKMLRGKKSEDIIFAGSENKGQMSMASVFITFDNSDKKSSIDYDELVIGRRLYRSGESEYLINGHEARLIDVHILLAKAQTGSGAHGIIGQGMIDKMILQTADERKDFFDEASGIKEFQIKRHQAILRLDRTRTHISQAELLFQEIAPRLKILSRQVEKLNERQSVEIELRELQERHYATLSSQFRAQIQILRSEMFSIDDSLRANEKNLASIQEELGGLARESTRQEIFTELQNEYQDLVKQKNALERELSILEGKSQSEYRKAGAHQVGWMKEKVETLKNDEAEIEKEIVAIEKESTEKNTQVHNLQNELQRINISKVALRGDITRLETETTYAKAEQSVFQLTGLRAVQAVLEARSHLGEIYGLVAQLGKVQKEYVVALDVAAGSHLSSIVIQDEMVAKKCIEYLRAGQFGFATFLPLTTLRPRQMPDMVKSLLKEQGVHGLAVDLVQYSGKYQDVFSLIFGSTLVVEDMETARALGIGRIRMVTLQGDLFETTGVVKGGYRRGREDRLSFASGSAAFTDFDVAISEAELKNKKAEHDHLEIRFEACRSELQEASSALLFLKSKLDMREEQRKNVSSEIAGLEHELNLETLSPEQYTEVLKDIEAQKQMILGTMQDLDTDIKVAENKVNNFHAEEEVKKQRVFALQDAMQELQQAVNSNINEKNRRQVELAKLETREEDIARETFEELRVSLDSIASRGHAVFEGKEHDEAIVRIQKLKYTLSLIGGIDESVLTEYEETKSRYDHLDGQLKDLKKTLNDLETLVEELDALMKKRRNKAFKEIKKEFARYFAILFDGGNADLIEVYEDEEQSEEEKMTQGEEGEPESSEKKKKILKGIDILACPPGKRINNIQALSGGERTLTSIALICAILRTNPSPFVILDEVEAALDEANTLRVVQILKELSEASQFIIITHNRVTMHAADAIYGVTMGGNGVSQLLSVKLEAANAS</sequence>
<proteinExistence type="inferred from homology"/>
<comment type="subunit">
    <text evidence="6">Homodimer.</text>
</comment>
<evidence type="ECO:0000256" key="7">
    <source>
        <dbReference type="SAM" id="MobiDB-lite"/>
    </source>
</evidence>
<evidence type="ECO:0000256" key="2">
    <source>
        <dbReference type="ARBA" id="ARBA00022741"/>
    </source>
</evidence>
<dbReference type="GO" id="GO:0007062">
    <property type="term" value="P:sister chromatid cohesion"/>
    <property type="evidence" value="ECO:0007669"/>
    <property type="project" value="InterPro"/>
</dbReference>
<evidence type="ECO:0000256" key="3">
    <source>
        <dbReference type="ARBA" id="ARBA00022840"/>
    </source>
</evidence>
<evidence type="ECO:0000256" key="6">
    <source>
        <dbReference type="HAMAP-Rule" id="MF_01894"/>
    </source>
</evidence>
<dbReference type="GO" id="GO:0007059">
    <property type="term" value="P:chromosome segregation"/>
    <property type="evidence" value="ECO:0007669"/>
    <property type="project" value="UniProtKB-UniRule"/>
</dbReference>
<feature type="domain" description="SMC hinge" evidence="8">
    <location>
        <begin position="420"/>
        <end position="538"/>
    </location>
</feature>
<dbReference type="GO" id="GO:0003677">
    <property type="term" value="F:DNA binding"/>
    <property type="evidence" value="ECO:0007669"/>
    <property type="project" value="UniProtKB-UniRule"/>
</dbReference>
<dbReference type="AlphaFoldDB" id="A0A1F6M4V1"/>
<dbReference type="SUPFAM" id="SSF52540">
    <property type="entry name" value="P-loop containing nucleoside triphosphate hydrolases"/>
    <property type="match status" value="1"/>
</dbReference>
<dbReference type="Gene3D" id="3.30.70.1620">
    <property type="match status" value="1"/>
</dbReference>
<dbReference type="Pfam" id="PF02463">
    <property type="entry name" value="SMC_N"/>
    <property type="match status" value="1"/>
</dbReference>
<evidence type="ECO:0000256" key="4">
    <source>
        <dbReference type="ARBA" id="ARBA00023054"/>
    </source>
</evidence>
<gene>
    <name evidence="6" type="primary">smc</name>
    <name evidence="9" type="ORF">A3B90_01595</name>
</gene>
<keyword evidence="4 6" id="KW-0175">Coiled coil</keyword>
<dbReference type="InterPro" id="IPR010935">
    <property type="entry name" value="SMC_hinge"/>
</dbReference>
<feature type="binding site" evidence="6">
    <location>
        <begin position="38"/>
        <end position="45"/>
    </location>
    <ligand>
        <name>ATP</name>
        <dbReference type="ChEBI" id="CHEBI:30616"/>
    </ligand>
</feature>
<dbReference type="EMBL" id="MFPX01000014">
    <property type="protein sequence ID" value="OGH66609.1"/>
    <property type="molecule type" value="Genomic_DNA"/>
</dbReference>
<dbReference type="Gene3D" id="3.40.50.300">
    <property type="entry name" value="P-loop containing nucleotide triphosphate hydrolases"/>
    <property type="match status" value="2"/>
</dbReference>
<keyword evidence="3 6" id="KW-0067">ATP-binding</keyword>
<dbReference type="SUPFAM" id="SSF75553">
    <property type="entry name" value="Smc hinge domain"/>
    <property type="match status" value="1"/>
</dbReference>
<dbReference type="HAMAP" id="MF_01894">
    <property type="entry name" value="Smc_prok"/>
    <property type="match status" value="1"/>
</dbReference>
<comment type="similarity">
    <text evidence="6">Belongs to the SMC family.</text>
</comment>
<dbReference type="InterPro" id="IPR024704">
    <property type="entry name" value="SMC"/>
</dbReference>
<feature type="coiled-coil region" evidence="6">
    <location>
        <begin position="797"/>
        <end position="838"/>
    </location>
</feature>
<evidence type="ECO:0000256" key="1">
    <source>
        <dbReference type="ARBA" id="ARBA00022490"/>
    </source>
</evidence>
<dbReference type="InterPro" id="IPR011890">
    <property type="entry name" value="SMC_prok"/>
</dbReference>
<dbReference type="GO" id="GO:0005694">
    <property type="term" value="C:chromosome"/>
    <property type="evidence" value="ECO:0007669"/>
    <property type="project" value="InterPro"/>
</dbReference>
<dbReference type="GO" id="GO:0006260">
    <property type="term" value="P:DNA replication"/>
    <property type="evidence" value="ECO:0007669"/>
    <property type="project" value="UniProtKB-UniRule"/>
</dbReference>
<accession>A0A1F6M4V1</accession>
<evidence type="ECO:0000256" key="5">
    <source>
        <dbReference type="ARBA" id="ARBA00023125"/>
    </source>
</evidence>
<evidence type="ECO:0000313" key="9">
    <source>
        <dbReference type="EMBL" id="OGH66609.1"/>
    </source>
</evidence>
<dbReference type="InterPro" id="IPR003395">
    <property type="entry name" value="RecF/RecN/SMC_N"/>
</dbReference>
<feature type="coiled-coil region" evidence="6">
    <location>
        <begin position="675"/>
        <end position="726"/>
    </location>
</feature>
<dbReference type="SMART" id="SM00968">
    <property type="entry name" value="SMC_hinge"/>
    <property type="match status" value="1"/>
</dbReference>
<keyword evidence="5 6" id="KW-0238">DNA-binding</keyword>
<evidence type="ECO:0000259" key="8">
    <source>
        <dbReference type="SMART" id="SM00968"/>
    </source>
</evidence>
<dbReference type="InterPro" id="IPR036277">
    <property type="entry name" value="SMC_hinge_sf"/>
</dbReference>
<keyword evidence="2 6" id="KW-0547">Nucleotide-binding</keyword>
<comment type="domain">
    <text evidence="6">Contains large globular domains required for ATP hydrolysis at each terminus and a third globular domain forming a flexible hinge near the middle of the molecule. These domains are separated by coiled-coil structures.</text>
</comment>
<dbReference type="Pfam" id="PF06470">
    <property type="entry name" value="SMC_hinge"/>
    <property type="match status" value="1"/>
</dbReference>
<comment type="function">
    <text evidence="6">Required for chromosome condensation and partitioning.</text>
</comment>
<protein>
    <recommendedName>
        <fullName evidence="6">Chromosome partition protein Smc</fullName>
    </recommendedName>
</protein>
<dbReference type="Proteomes" id="UP000178742">
    <property type="component" value="Unassembled WGS sequence"/>
</dbReference>
<dbReference type="PIRSF" id="PIRSF005719">
    <property type="entry name" value="SMC"/>
    <property type="match status" value="1"/>
</dbReference>
<feature type="region of interest" description="Disordered" evidence="7">
    <location>
        <begin position="868"/>
        <end position="891"/>
    </location>
</feature>
<organism evidence="9 10">
    <name type="scientific">Candidatus Magasanikbacteria bacterium RIFCSPHIGHO2_02_FULL_41_13</name>
    <dbReference type="NCBI Taxonomy" id="1798676"/>
    <lineage>
        <taxon>Bacteria</taxon>
        <taxon>Candidatus Magasanikiibacteriota</taxon>
    </lineage>
</organism>
<feature type="coiled-coil region" evidence="6">
    <location>
        <begin position="584"/>
        <end position="646"/>
    </location>
</feature>
<name>A0A1F6M4V1_9BACT</name>
<dbReference type="Gene3D" id="1.20.1060.20">
    <property type="match status" value="1"/>
</dbReference>
<evidence type="ECO:0000313" key="10">
    <source>
        <dbReference type="Proteomes" id="UP000178742"/>
    </source>
</evidence>
<keyword evidence="1 6" id="KW-0963">Cytoplasm</keyword>
<dbReference type="GO" id="GO:0016887">
    <property type="term" value="F:ATP hydrolysis activity"/>
    <property type="evidence" value="ECO:0007669"/>
    <property type="project" value="InterPro"/>
</dbReference>
<dbReference type="STRING" id="1798676.A3B90_01595"/>
<dbReference type="GO" id="GO:0005524">
    <property type="term" value="F:ATP binding"/>
    <property type="evidence" value="ECO:0007669"/>
    <property type="project" value="UniProtKB-UniRule"/>
</dbReference>
<reference evidence="9 10" key="1">
    <citation type="journal article" date="2016" name="Nat. Commun.">
        <title>Thousands of microbial genomes shed light on interconnected biogeochemical processes in an aquifer system.</title>
        <authorList>
            <person name="Anantharaman K."/>
            <person name="Brown C.T."/>
            <person name="Hug L.A."/>
            <person name="Sharon I."/>
            <person name="Castelle C.J."/>
            <person name="Probst A.J."/>
            <person name="Thomas B.C."/>
            <person name="Singh A."/>
            <person name="Wilkins M.J."/>
            <person name="Karaoz U."/>
            <person name="Brodie E.L."/>
            <person name="Williams K.H."/>
            <person name="Hubbard S.S."/>
            <person name="Banfield J.F."/>
        </authorList>
    </citation>
    <scope>NUCLEOTIDE SEQUENCE [LARGE SCALE GENOMIC DNA]</scope>
</reference>
<dbReference type="Gene3D" id="1.10.287.1490">
    <property type="match status" value="1"/>
</dbReference>
<dbReference type="GO" id="GO:0030261">
    <property type="term" value="P:chromosome condensation"/>
    <property type="evidence" value="ECO:0007669"/>
    <property type="project" value="InterPro"/>
</dbReference>